<feature type="region of interest" description="Disordered" evidence="1">
    <location>
        <begin position="1"/>
        <end position="76"/>
    </location>
</feature>
<dbReference type="Proteomes" id="UP000070544">
    <property type="component" value="Unassembled WGS sequence"/>
</dbReference>
<proteinExistence type="predicted"/>
<feature type="compositionally biased region" description="Polar residues" evidence="1">
    <location>
        <begin position="1"/>
        <end position="10"/>
    </location>
</feature>
<dbReference type="AlphaFoldDB" id="A0A138ZXU2"/>
<feature type="compositionally biased region" description="Polar residues" evidence="1">
    <location>
        <begin position="428"/>
        <end position="451"/>
    </location>
</feature>
<evidence type="ECO:0000313" key="2">
    <source>
        <dbReference type="EMBL" id="KXS09261.1"/>
    </source>
</evidence>
<dbReference type="EMBL" id="KQ965873">
    <property type="protein sequence ID" value="KXS09261.1"/>
    <property type="molecule type" value="Genomic_DNA"/>
</dbReference>
<feature type="region of interest" description="Disordered" evidence="1">
    <location>
        <begin position="399"/>
        <end position="475"/>
    </location>
</feature>
<accession>A0A138ZXU2</accession>
<protein>
    <submittedName>
        <fullName evidence="2">Uncharacterized protein</fullName>
    </submittedName>
</protein>
<reference evidence="2 3" key="1">
    <citation type="journal article" date="2015" name="Genome Biol. Evol.">
        <title>Phylogenomic analyses indicate that early fungi evolved digesting cell walls of algal ancestors of land plants.</title>
        <authorList>
            <person name="Chang Y."/>
            <person name="Wang S."/>
            <person name="Sekimoto S."/>
            <person name="Aerts A.L."/>
            <person name="Choi C."/>
            <person name="Clum A."/>
            <person name="LaButti K.M."/>
            <person name="Lindquist E.A."/>
            <person name="Yee Ngan C."/>
            <person name="Ohm R.A."/>
            <person name="Salamov A.A."/>
            <person name="Grigoriev I.V."/>
            <person name="Spatafora J.W."/>
            <person name="Berbee M.L."/>
        </authorList>
    </citation>
    <scope>NUCLEOTIDE SEQUENCE [LARGE SCALE GENOMIC DNA]</scope>
    <source>
        <strain evidence="2 3">JEL478</strain>
    </source>
</reference>
<feature type="region of interest" description="Disordered" evidence="1">
    <location>
        <begin position="509"/>
        <end position="576"/>
    </location>
</feature>
<feature type="region of interest" description="Disordered" evidence="1">
    <location>
        <begin position="167"/>
        <end position="204"/>
    </location>
</feature>
<feature type="compositionally biased region" description="Polar residues" evidence="1">
    <location>
        <begin position="549"/>
        <end position="558"/>
    </location>
</feature>
<gene>
    <name evidence="2" type="ORF">M427DRAFT_39189</name>
</gene>
<sequence length="576" mass="60839">MENPIQTSSEGLLGKSAAAGQNQRPELTAEEPRHRREMPSPVRRQPLQPIKHMNQLYTPPQSPMLHPSPSGTTPEHKNLQIAHTADAPNQTGRRTPPATPPSEICTPVEMYLTEGQVVVDSGGDENQGSSHQLSQTLKCSICSRVPLRHYTFAASLLRYIISSCSPPPPPPELPSQDAPTPVAGPHSLTATDQIGTGGGGEAGIEADVETGTASKLVDSGTSARDAIPIGAPSGRNALFVDAAQFSPSHAPVPASFFYRGLFPQVQQPHHMAAVLSSQGSAQGTTSVLYYTGSFVSDSRTGGVPSLTPVFLANQNYPSSVPTMIMMQAHPSSAPISSFSFNNFHATPGGAPYLPVLGESAWRATAPLQPNAGRFVHPLATPHEASTTMPSSALSFDNTQATRERPWLNSPAQGSRPIAPAAAAEALGDTSQETPATPTPFYSTRSIGTNASGLWRIEPAPSSLGRTQCTPRSSGRQKLKFHNCVLQVPLYFILVTNELNKPELTFSPRLLPSPTSHSSVTSGPLSFGDPDSGKDGARGVSTHPHAGSELESSGRSTPQGDAEGGQDGVRERKARRV</sequence>
<evidence type="ECO:0000256" key="1">
    <source>
        <dbReference type="SAM" id="MobiDB-lite"/>
    </source>
</evidence>
<evidence type="ECO:0000313" key="3">
    <source>
        <dbReference type="Proteomes" id="UP000070544"/>
    </source>
</evidence>
<feature type="compositionally biased region" description="Polar residues" evidence="1">
    <location>
        <begin position="463"/>
        <end position="473"/>
    </location>
</feature>
<organism evidence="2 3">
    <name type="scientific">Gonapodya prolifera (strain JEL478)</name>
    <name type="common">Monoblepharis prolifera</name>
    <dbReference type="NCBI Taxonomy" id="1344416"/>
    <lineage>
        <taxon>Eukaryota</taxon>
        <taxon>Fungi</taxon>
        <taxon>Fungi incertae sedis</taxon>
        <taxon>Chytridiomycota</taxon>
        <taxon>Chytridiomycota incertae sedis</taxon>
        <taxon>Monoblepharidomycetes</taxon>
        <taxon>Monoblepharidales</taxon>
        <taxon>Gonapodyaceae</taxon>
        <taxon>Gonapodya</taxon>
    </lineage>
</organism>
<name>A0A138ZXU2_GONPJ</name>
<keyword evidence="3" id="KW-1185">Reference proteome</keyword>
<feature type="compositionally biased region" description="Polar residues" evidence="1">
    <location>
        <begin position="512"/>
        <end position="523"/>
    </location>
</feature>